<protein>
    <submittedName>
        <fullName evidence="1">Uncharacterized protein</fullName>
    </submittedName>
</protein>
<dbReference type="EMBL" id="WOBN01000003">
    <property type="protein sequence ID" value="MUK48034.1"/>
    <property type="molecule type" value="Genomic_DNA"/>
</dbReference>
<dbReference type="Proteomes" id="UP000448038">
    <property type="component" value="Unassembled WGS sequence"/>
</dbReference>
<organism evidence="1 4">
    <name type="scientific">Aliivibrio fischeri</name>
    <name type="common">Vibrio fischeri</name>
    <dbReference type="NCBI Taxonomy" id="668"/>
    <lineage>
        <taxon>Bacteria</taxon>
        <taxon>Pseudomonadati</taxon>
        <taxon>Pseudomonadota</taxon>
        <taxon>Gammaproteobacteria</taxon>
        <taxon>Vibrionales</taxon>
        <taxon>Vibrionaceae</taxon>
        <taxon>Aliivibrio</taxon>
    </lineage>
</organism>
<dbReference type="OMA" id="YEHRTEY"/>
<comment type="caution">
    <text evidence="1">The sequence shown here is derived from an EMBL/GenBank/DDBJ whole genome shotgun (WGS) entry which is preliminary data.</text>
</comment>
<evidence type="ECO:0000313" key="1">
    <source>
        <dbReference type="EMBL" id="GEK12276.1"/>
    </source>
</evidence>
<dbReference type="EMBL" id="WOBO01000005">
    <property type="protein sequence ID" value="MUK44929.1"/>
    <property type="molecule type" value="Genomic_DNA"/>
</dbReference>
<gene>
    <name evidence="1" type="ORF">AFI02nite_03120</name>
    <name evidence="2" type="ORF">GNP77_06000</name>
    <name evidence="3" type="ORF">GNP88_02405</name>
</gene>
<name>A0A1B9P7F7_ALIFS</name>
<accession>A0A1B9P7F7</accession>
<sequence>MISKDCKIRRFEERLQKTYQRFGYVSLDSIVKSYYECRAEYSDFTPYKQRDFVPVSYEKTKLSPQRLNQVLSSLEKANAVKKAQFI</sequence>
<dbReference type="RefSeq" id="WP_011263731.1">
    <property type="nucleotide sequence ID" value="NZ_WOBT01000015.1"/>
</dbReference>
<dbReference type="Proteomes" id="UP000321787">
    <property type="component" value="Unassembled WGS sequence"/>
</dbReference>
<evidence type="ECO:0000313" key="5">
    <source>
        <dbReference type="Proteomes" id="UP000435323"/>
    </source>
</evidence>
<evidence type="ECO:0000313" key="2">
    <source>
        <dbReference type="EMBL" id="MUK44929.1"/>
    </source>
</evidence>
<evidence type="ECO:0000313" key="6">
    <source>
        <dbReference type="Proteomes" id="UP000448038"/>
    </source>
</evidence>
<evidence type="ECO:0000313" key="3">
    <source>
        <dbReference type="EMBL" id="MUK48034.1"/>
    </source>
</evidence>
<reference evidence="1 4" key="1">
    <citation type="submission" date="2019-07" db="EMBL/GenBank/DDBJ databases">
        <title>Whole genome shotgun sequence of Aliivibrio fischeri NBRC 101058.</title>
        <authorList>
            <person name="Hosoyama A."/>
            <person name="Uohara A."/>
            <person name="Ohji S."/>
            <person name="Ichikawa N."/>
        </authorList>
    </citation>
    <scope>NUCLEOTIDE SEQUENCE [LARGE SCALE GENOMIC DNA]</scope>
    <source>
        <strain evidence="1 4">NBRC 101058</strain>
    </source>
</reference>
<reference evidence="5 6" key="2">
    <citation type="submission" date="2019-11" db="EMBL/GenBank/DDBJ databases">
        <title>Using colonization assays and comparative genomics to discover symbiosis behaviors and factors in Vibrio fischeri.</title>
        <authorList>
            <person name="Bongrand C."/>
            <person name="Moriano-Gutierrez S."/>
            <person name="Arevalo P."/>
            <person name="Mcfall-Ngai M."/>
            <person name="Visick K."/>
            <person name="Polz M.F."/>
            <person name="Ruby E.G."/>
        </authorList>
    </citation>
    <scope>NUCLEOTIDE SEQUENCE [LARGE SCALE GENOMIC DNA]</scope>
    <source>
        <strain evidence="5">emors.3.2</strain>
        <strain evidence="2">Emors.3.2</strain>
        <strain evidence="6">emors.4.1</strain>
        <strain evidence="3">Emors.4.1</strain>
    </source>
</reference>
<dbReference type="AlphaFoldDB" id="A0A1B9P7F7"/>
<proteinExistence type="predicted"/>
<dbReference type="EMBL" id="BJTZ01000001">
    <property type="protein sequence ID" value="GEK12276.1"/>
    <property type="molecule type" value="Genomic_DNA"/>
</dbReference>
<dbReference type="Proteomes" id="UP000435323">
    <property type="component" value="Unassembled WGS sequence"/>
</dbReference>
<evidence type="ECO:0000313" key="4">
    <source>
        <dbReference type="Proteomes" id="UP000321787"/>
    </source>
</evidence>